<reference evidence="1 2" key="1">
    <citation type="journal article" date="2022" name="Mar. Drugs">
        <title>Bioassay-Guided Fractionation Leads to the Detection of Cholic Acid Generated by the Rare Thalassomonas sp.</title>
        <authorList>
            <person name="Pheiffer F."/>
            <person name="Schneider Y.K."/>
            <person name="Hansen E.H."/>
            <person name="Andersen J.H."/>
            <person name="Isaksson J."/>
            <person name="Busche T."/>
            <person name="R C."/>
            <person name="Kalinowski J."/>
            <person name="Zyl L.V."/>
            <person name="Trindade M."/>
        </authorList>
    </citation>
    <scope>NUCLEOTIDE SEQUENCE [LARGE SCALE GENOMIC DNA]</scope>
    <source>
        <strain evidence="1 2">A5K-61T</strain>
    </source>
</reference>
<sequence length="323" mass="34327">MGVQFCLYMNGRVYDYNVGRFMSVDPFIQDPGSTQSVNPYSYIMNNPLAGTDPTGYACEKAAGTRSICRNDTNVKNTNVENVKSIEVSGSGNSRSVKVNLNNGASYSQKFTKTQEIGSVSNIAKNANEINGTSGRSPNLNDYIAGFKELWNNASDYVPDIFQNASDVMSENLGGVVSSETIMTGAEGLSDGIVAMSQGNLSGLSNAAVSVVAGRVPFGKKIKSQVDDLLSGSEVRVKSIREADSLLRSALPNAVKVKGAGPSTGLPSSGGWKGKNPNGMYKKDYLIDKSTGRVYGHGPNNAHAHNKHINIKLPSGKKTTIVIN</sequence>
<protein>
    <submittedName>
        <fullName evidence="1">Uncharacterized protein</fullName>
    </submittedName>
</protein>
<gene>
    <name evidence="1" type="ORF">H3N35_17070</name>
</gene>
<organism evidence="1 2">
    <name type="scientific">Thalassomonas haliotis</name>
    <dbReference type="NCBI Taxonomy" id="485448"/>
    <lineage>
        <taxon>Bacteria</taxon>
        <taxon>Pseudomonadati</taxon>
        <taxon>Pseudomonadota</taxon>
        <taxon>Gammaproteobacteria</taxon>
        <taxon>Alteromonadales</taxon>
        <taxon>Colwelliaceae</taxon>
        <taxon>Thalassomonas</taxon>
    </lineage>
</organism>
<proteinExistence type="predicted"/>
<accession>A0ABY7V921</accession>
<name>A0ABY7V921_9GAMM</name>
<dbReference type="Gene3D" id="2.180.10.10">
    <property type="entry name" value="RHS repeat-associated core"/>
    <property type="match status" value="1"/>
</dbReference>
<evidence type="ECO:0000313" key="1">
    <source>
        <dbReference type="EMBL" id="WDE10006.1"/>
    </source>
</evidence>
<dbReference type="InterPro" id="IPR022385">
    <property type="entry name" value="Rhs_assc_core"/>
</dbReference>
<dbReference type="Proteomes" id="UP001215231">
    <property type="component" value="Chromosome"/>
</dbReference>
<dbReference type="EMBL" id="CP059693">
    <property type="protein sequence ID" value="WDE10006.1"/>
    <property type="molecule type" value="Genomic_DNA"/>
</dbReference>
<evidence type="ECO:0000313" key="2">
    <source>
        <dbReference type="Proteomes" id="UP001215231"/>
    </source>
</evidence>
<keyword evidence="2" id="KW-1185">Reference proteome</keyword>
<dbReference type="NCBIfam" id="TIGR03696">
    <property type="entry name" value="Rhs_assc_core"/>
    <property type="match status" value="1"/>
</dbReference>